<proteinExistence type="predicted"/>
<feature type="compositionally biased region" description="Basic residues" evidence="1">
    <location>
        <begin position="58"/>
        <end position="70"/>
    </location>
</feature>
<dbReference type="EMBL" id="KB632210">
    <property type="protein sequence ID" value="ERL90136.1"/>
    <property type="molecule type" value="Genomic_DNA"/>
</dbReference>
<evidence type="ECO:0000313" key="2">
    <source>
        <dbReference type="EMBL" id="ERL90136.1"/>
    </source>
</evidence>
<dbReference type="AlphaFoldDB" id="U4UHP8"/>
<feature type="compositionally biased region" description="Basic and acidic residues" evidence="1">
    <location>
        <begin position="95"/>
        <end position="104"/>
    </location>
</feature>
<protein>
    <submittedName>
        <fullName evidence="2">Uncharacterized protein</fullName>
    </submittedName>
</protein>
<accession>U4UHP8</accession>
<name>U4UHP8_DENPD</name>
<sequence>MSKPYQKIPSRLKYFRTKLSIFTRFNLYQSINKKDQDDKELQVIGHERWYQERTSRSSVKKKKRISRRSHSAAEFSNASLSAANKRAAFRNRSQSSEKESDSEGGKSTPQRADSLSKLFRGCKR</sequence>
<gene>
    <name evidence="2" type="ORF">D910_07490</name>
</gene>
<feature type="region of interest" description="Disordered" evidence="1">
    <location>
        <begin position="52"/>
        <end position="124"/>
    </location>
</feature>
<organism evidence="2 3">
    <name type="scientific">Dendroctonus ponderosae</name>
    <name type="common">Mountain pine beetle</name>
    <dbReference type="NCBI Taxonomy" id="77166"/>
    <lineage>
        <taxon>Eukaryota</taxon>
        <taxon>Metazoa</taxon>
        <taxon>Ecdysozoa</taxon>
        <taxon>Arthropoda</taxon>
        <taxon>Hexapoda</taxon>
        <taxon>Insecta</taxon>
        <taxon>Pterygota</taxon>
        <taxon>Neoptera</taxon>
        <taxon>Endopterygota</taxon>
        <taxon>Coleoptera</taxon>
        <taxon>Polyphaga</taxon>
        <taxon>Cucujiformia</taxon>
        <taxon>Curculionidae</taxon>
        <taxon>Scolytinae</taxon>
        <taxon>Dendroctonus</taxon>
    </lineage>
</organism>
<evidence type="ECO:0000313" key="3">
    <source>
        <dbReference type="Proteomes" id="UP000030742"/>
    </source>
</evidence>
<evidence type="ECO:0000256" key="1">
    <source>
        <dbReference type="SAM" id="MobiDB-lite"/>
    </source>
</evidence>
<reference evidence="2 3" key="1">
    <citation type="journal article" date="2013" name="Genome Biol.">
        <title>Draft genome of the mountain pine beetle, Dendroctonus ponderosae Hopkins, a major forest pest.</title>
        <authorList>
            <person name="Keeling C.I."/>
            <person name="Yuen M.M."/>
            <person name="Liao N.Y."/>
            <person name="Docking T.R."/>
            <person name="Chan S.K."/>
            <person name="Taylor G.A."/>
            <person name="Palmquist D.L."/>
            <person name="Jackman S.D."/>
            <person name="Nguyen A."/>
            <person name="Li M."/>
            <person name="Henderson H."/>
            <person name="Janes J.K."/>
            <person name="Zhao Y."/>
            <person name="Pandoh P."/>
            <person name="Moore R."/>
            <person name="Sperling F.A."/>
            <person name="Huber D.P."/>
            <person name="Birol I."/>
            <person name="Jones S.J."/>
            <person name="Bohlmann J."/>
        </authorList>
    </citation>
    <scope>NUCLEOTIDE SEQUENCE</scope>
</reference>
<dbReference type="Proteomes" id="UP000030742">
    <property type="component" value="Unassembled WGS sequence"/>
</dbReference>